<dbReference type="PANTHER" id="PTHR31668">
    <property type="entry name" value="GLUCOSE TRANSPORT TRANSCRIPTION REGULATOR RGT1-RELATED-RELATED"/>
    <property type="match status" value="1"/>
</dbReference>
<keyword evidence="5" id="KW-1185">Reference proteome</keyword>
<dbReference type="EMBL" id="JABAYA010000140">
    <property type="protein sequence ID" value="KAF7723770.1"/>
    <property type="molecule type" value="Genomic_DNA"/>
</dbReference>
<evidence type="ECO:0000256" key="2">
    <source>
        <dbReference type="SAM" id="MobiDB-lite"/>
    </source>
</evidence>
<dbReference type="GO" id="GO:0006351">
    <property type="term" value="P:DNA-templated transcription"/>
    <property type="evidence" value="ECO:0007669"/>
    <property type="project" value="InterPro"/>
</dbReference>
<feature type="compositionally biased region" description="Low complexity" evidence="2">
    <location>
        <begin position="726"/>
        <end position="757"/>
    </location>
</feature>
<dbReference type="GO" id="GO:0003677">
    <property type="term" value="F:DNA binding"/>
    <property type="evidence" value="ECO:0007669"/>
    <property type="project" value="InterPro"/>
</dbReference>
<organism evidence="4 5">
    <name type="scientific">Apophysomyces ossiformis</name>
    <dbReference type="NCBI Taxonomy" id="679940"/>
    <lineage>
        <taxon>Eukaryota</taxon>
        <taxon>Fungi</taxon>
        <taxon>Fungi incertae sedis</taxon>
        <taxon>Mucoromycota</taxon>
        <taxon>Mucoromycotina</taxon>
        <taxon>Mucoromycetes</taxon>
        <taxon>Mucorales</taxon>
        <taxon>Mucorineae</taxon>
        <taxon>Mucoraceae</taxon>
        <taxon>Apophysomyces</taxon>
    </lineage>
</organism>
<reference evidence="4" key="1">
    <citation type="submission" date="2020-01" db="EMBL/GenBank/DDBJ databases">
        <title>Genome Sequencing of Three Apophysomyces-Like Fungal Strains Confirms a Novel Fungal Genus in the Mucoromycota with divergent Burkholderia-like Endosymbiotic Bacteria.</title>
        <authorList>
            <person name="Stajich J.E."/>
            <person name="Macias A.M."/>
            <person name="Carter-House D."/>
            <person name="Lovett B."/>
            <person name="Kasson L.R."/>
            <person name="Berry K."/>
            <person name="Grigoriev I."/>
            <person name="Chang Y."/>
            <person name="Spatafora J."/>
            <person name="Kasson M.T."/>
        </authorList>
    </citation>
    <scope>NUCLEOTIDE SEQUENCE</scope>
    <source>
        <strain evidence="4">NRRL A-21654</strain>
    </source>
</reference>
<dbReference type="InterPro" id="IPR050797">
    <property type="entry name" value="Carb_Metab_Trans_Reg"/>
</dbReference>
<feature type="region of interest" description="Disordered" evidence="2">
    <location>
        <begin position="176"/>
        <end position="197"/>
    </location>
</feature>
<evidence type="ECO:0000256" key="1">
    <source>
        <dbReference type="ARBA" id="ARBA00023242"/>
    </source>
</evidence>
<keyword evidence="1" id="KW-0539">Nucleus</keyword>
<evidence type="ECO:0000259" key="3">
    <source>
        <dbReference type="Pfam" id="PF04082"/>
    </source>
</evidence>
<protein>
    <recommendedName>
        <fullName evidence="3">Xylanolytic transcriptional activator regulatory domain-containing protein</fullName>
    </recommendedName>
</protein>
<evidence type="ECO:0000313" key="5">
    <source>
        <dbReference type="Proteomes" id="UP000605846"/>
    </source>
</evidence>
<dbReference type="AlphaFoldDB" id="A0A8H7BNZ4"/>
<feature type="domain" description="Xylanolytic transcriptional activator regulatory" evidence="3">
    <location>
        <begin position="246"/>
        <end position="402"/>
    </location>
</feature>
<feature type="compositionally biased region" description="Acidic residues" evidence="2">
    <location>
        <begin position="185"/>
        <end position="194"/>
    </location>
</feature>
<dbReference type="InterPro" id="IPR007219">
    <property type="entry name" value="XnlR_reg_dom"/>
</dbReference>
<gene>
    <name evidence="4" type="ORF">EC973_001683</name>
</gene>
<dbReference type="GO" id="GO:0008270">
    <property type="term" value="F:zinc ion binding"/>
    <property type="evidence" value="ECO:0007669"/>
    <property type="project" value="InterPro"/>
</dbReference>
<comment type="caution">
    <text evidence="4">The sequence shown here is derived from an EMBL/GenBank/DDBJ whole genome shotgun (WGS) entry which is preliminary data.</text>
</comment>
<name>A0A8H7BNZ4_9FUNG</name>
<dbReference type="OrthoDB" id="2285422at2759"/>
<proteinExistence type="predicted"/>
<accession>A0A8H7BNZ4</accession>
<feature type="compositionally biased region" description="Low complexity" evidence="2">
    <location>
        <begin position="772"/>
        <end position="786"/>
    </location>
</feature>
<feature type="region of interest" description="Disordered" evidence="2">
    <location>
        <begin position="681"/>
        <end position="797"/>
    </location>
</feature>
<feature type="compositionally biased region" description="Polar residues" evidence="2">
    <location>
        <begin position="702"/>
        <end position="725"/>
    </location>
</feature>
<dbReference type="Proteomes" id="UP000605846">
    <property type="component" value="Unassembled WGS sequence"/>
</dbReference>
<dbReference type="Pfam" id="PF04082">
    <property type="entry name" value="Fungal_trans"/>
    <property type="match status" value="1"/>
</dbReference>
<sequence>MPFPTIGRNNKRFRLDIDCAAEEDEDTIDHIWSSYQHPTDIYHFDKDALPLPCCRANEESSHPELIPSSPSSLPPLEFPSKTIPIDIPSAEMTNITRWSHSVSPSSSPQALVASSPTLESAKFDLVHDALSKFNLSYTDVGINMEANINSASDLRSLIDAFSKLCCTTGLVVPPDPPLSSQLDHDNEEEEDDSLSESTSIVLYRNRSHQSKPVNFFASVSLLGQILNPHPKHRGQTGLRQIADACIETYFSCWVRYTPVLRRDEFMAWYNAHDSPTDTLIVNAICSYLFGHMVAHHAKSPGLTQFLNDQDKLREQEEFFFNRARDCLAQSFDSPDRFTIVALMFMSARAEPSRRHHYAGMAVSALHQLEIYPRMVDEEAESFDKEMDTRLWWWVWAMDLYLYSSGTAKNTPQPRLRGQIDLPRVFEQDIDEAENGVLAYIHCLRIWRIQAEIIQTLYEQDSDMTVEQLLEYDRRLLHYYNTLPSYLQFDSGFEYGCEDLFLACVRVNIEYNATRIILHQLFVPELNDPRPSLFSLQSLNICLTTALTQLRTLNTCNRLSIGRCAFDRDELWRASEIISTAKDVMRACLSEDDRALILRNIKLTEYEQGLHKALEILQETREYKTSNKNWIHVADWLHVEIRRHNLYSHASIKTVPDSSFCHQNEQTVKPDYFLAHLKPNMRTAASSESDKKHVRRPRRSSKDTMTSVLTFNTDQRKGSFQYQHQFSPISSQPSRSKSSPSITVTPSSSSSSLPTTSSFVQFSAYDPHQGRRPSTSSSMNTISPSNSGNSKNQPRFRYFNPRKMNKFLFIDEHPMQ</sequence>
<evidence type="ECO:0000313" key="4">
    <source>
        <dbReference type="EMBL" id="KAF7723770.1"/>
    </source>
</evidence>
<dbReference type="CDD" id="cd12148">
    <property type="entry name" value="fungal_TF_MHR"/>
    <property type="match status" value="1"/>
</dbReference>